<reference evidence="2" key="1">
    <citation type="submission" date="2020-01" db="EMBL/GenBank/DDBJ databases">
        <authorList>
            <person name="Mishra B."/>
        </authorList>
    </citation>
    <scope>NUCLEOTIDE SEQUENCE [LARGE SCALE GENOMIC DNA]</scope>
</reference>
<gene>
    <name evidence="2" type="ORF">MERR_LOCUS42381</name>
</gene>
<evidence type="ECO:0000313" key="3">
    <source>
        <dbReference type="Proteomes" id="UP000467841"/>
    </source>
</evidence>
<accession>A0A6D2KDQ9</accession>
<protein>
    <submittedName>
        <fullName evidence="2">Uncharacterized protein</fullName>
    </submittedName>
</protein>
<feature type="region of interest" description="Disordered" evidence="1">
    <location>
        <begin position="16"/>
        <end position="100"/>
    </location>
</feature>
<feature type="compositionally biased region" description="Polar residues" evidence="1">
    <location>
        <begin position="16"/>
        <end position="45"/>
    </location>
</feature>
<dbReference type="Proteomes" id="UP000467841">
    <property type="component" value="Unassembled WGS sequence"/>
</dbReference>
<dbReference type="AlphaFoldDB" id="A0A6D2KDQ9"/>
<evidence type="ECO:0000256" key="1">
    <source>
        <dbReference type="SAM" id="MobiDB-lite"/>
    </source>
</evidence>
<dbReference type="EMBL" id="CACVBM020001606">
    <property type="protein sequence ID" value="CAA7055145.1"/>
    <property type="molecule type" value="Genomic_DNA"/>
</dbReference>
<organism evidence="2 3">
    <name type="scientific">Microthlaspi erraticum</name>
    <dbReference type="NCBI Taxonomy" id="1685480"/>
    <lineage>
        <taxon>Eukaryota</taxon>
        <taxon>Viridiplantae</taxon>
        <taxon>Streptophyta</taxon>
        <taxon>Embryophyta</taxon>
        <taxon>Tracheophyta</taxon>
        <taxon>Spermatophyta</taxon>
        <taxon>Magnoliopsida</taxon>
        <taxon>eudicotyledons</taxon>
        <taxon>Gunneridae</taxon>
        <taxon>Pentapetalae</taxon>
        <taxon>rosids</taxon>
        <taxon>malvids</taxon>
        <taxon>Brassicales</taxon>
        <taxon>Brassicaceae</taxon>
        <taxon>Coluteocarpeae</taxon>
        <taxon>Microthlaspi</taxon>
    </lineage>
</organism>
<feature type="compositionally biased region" description="Polar residues" evidence="1">
    <location>
        <begin position="55"/>
        <end position="71"/>
    </location>
</feature>
<comment type="caution">
    <text evidence="2">The sequence shown here is derived from an EMBL/GenBank/DDBJ whole genome shotgun (WGS) entry which is preliminary data.</text>
</comment>
<sequence>MYFKGTNLMKRKMCQIQNSPRRRTAQNIQTTNTRASTSRVTTPRQQAIAGETPDGHNTQGQRHSGNSTTATDARPSGRPLVTPANNGRVVDFQNPSPPLP</sequence>
<evidence type="ECO:0000313" key="2">
    <source>
        <dbReference type="EMBL" id="CAA7055145.1"/>
    </source>
</evidence>
<name>A0A6D2KDQ9_9BRAS</name>
<keyword evidence="3" id="KW-1185">Reference proteome</keyword>
<proteinExistence type="predicted"/>